<comment type="caution">
    <text evidence="1">The sequence shown here is derived from an EMBL/GenBank/DDBJ whole genome shotgun (WGS) entry which is preliminary data.</text>
</comment>
<dbReference type="EMBL" id="VIGI01000008">
    <property type="protein sequence ID" value="KAB8297322.1"/>
    <property type="molecule type" value="Genomic_DNA"/>
</dbReference>
<gene>
    <name evidence="1" type="ORF">EYC80_002672</name>
</gene>
<reference evidence="1 2" key="1">
    <citation type="submission" date="2019-06" db="EMBL/GenBank/DDBJ databases">
        <title>Genome Sequence of the Brown Rot Fungal Pathogen Monilinia laxa.</title>
        <authorList>
            <person name="De Miccolis Angelini R.M."/>
            <person name="Landi L."/>
            <person name="Abate D."/>
            <person name="Pollastro S."/>
            <person name="Romanazzi G."/>
            <person name="Faretra F."/>
        </authorList>
    </citation>
    <scope>NUCLEOTIDE SEQUENCE [LARGE SCALE GENOMIC DNA]</scope>
    <source>
        <strain evidence="1 2">Mlax316</strain>
    </source>
</reference>
<keyword evidence="2" id="KW-1185">Reference proteome</keyword>
<dbReference type="AlphaFoldDB" id="A0A5N6K4K0"/>
<evidence type="ECO:0000313" key="1">
    <source>
        <dbReference type="EMBL" id="KAB8297322.1"/>
    </source>
</evidence>
<name>A0A5N6K4K0_MONLA</name>
<evidence type="ECO:0000313" key="2">
    <source>
        <dbReference type="Proteomes" id="UP000326757"/>
    </source>
</evidence>
<proteinExistence type="predicted"/>
<sequence length="93" mass="10775">MIYFFGLNYILFCKSNSFKLKQKWHTHQEEVLVAATVVDVEVLAGEEVVIEEVAAVLEEEVVAEVRTFMLHCDFYLNGSMRMRQCLESKLLTL</sequence>
<dbReference type="Proteomes" id="UP000326757">
    <property type="component" value="Unassembled WGS sequence"/>
</dbReference>
<protein>
    <submittedName>
        <fullName evidence="1">Uncharacterized protein</fullName>
    </submittedName>
</protein>
<organism evidence="1 2">
    <name type="scientific">Monilinia laxa</name>
    <name type="common">Brown rot fungus</name>
    <name type="synonym">Sclerotinia laxa</name>
    <dbReference type="NCBI Taxonomy" id="61186"/>
    <lineage>
        <taxon>Eukaryota</taxon>
        <taxon>Fungi</taxon>
        <taxon>Dikarya</taxon>
        <taxon>Ascomycota</taxon>
        <taxon>Pezizomycotina</taxon>
        <taxon>Leotiomycetes</taxon>
        <taxon>Helotiales</taxon>
        <taxon>Sclerotiniaceae</taxon>
        <taxon>Monilinia</taxon>
    </lineage>
</organism>
<accession>A0A5N6K4K0</accession>